<gene>
    <name evidence="1" type="ORF">ODALV1_LOCUS14346</name>
</gene>
<protein>
    <submittedName>
        <fullName evidence="1">Uncharacterized protein</fullName>
    </submittedName>
</protein>
<evidence type="ECO:0000313" key="1">
    <source>
        <dbReference type="EMBL" id="CAL8110550.1"/>
    </source>
</evidence>
<organism evidence="1 2">
    <name type="scientific">Orchesella dallaii</name>
    <dbReference type="NCBI Taxonomy" id="48710"/>
    <lineage>
        <taxon>Eukaryota</taxon>
        <taxon>Metazoa</taxon>
        <taxon>Ecdysozoa</taxon>
        <taxon>Arthropoda</taxon>
        <taxon>Hexapoda</taxon>
        <taxon>Collembola</taxon>
        <taxon>Entomobryomorpha</taxon>
        <taxon>Entomobryoidea</taxon>
        <taxon>Orchesellidae</taxon>
        <taxon>Orchesellinae</taxon>
        <taxon>Orchesella</taxon>
    </lineage>
</organism>
<accession>A0ABP1QR56</accession>
<proteinExistence type="predicted"/>
<sequence length="108" mass="12685">MRSFSACFLRACVFPYSHTHTLYTLSTSTQSFRFLTGRELENSNSIPYSFLSFQQQLTRMKSQDIFKSQVNKTFLETLEHEEGIDHDIVHIASLMHTYVKHEDDDDEK</sequence>
<comment type="caution">
    <text evidence="1">The sequence shown here is derived from an EMBL/GenBank/DDBJ whole genome shotgun (WGS) entry which is preliminary data.</text>
</comment>
<evidence type="ECO:0000313" key="2">
    <source>
        <dbReference type="Proteomes" id="UP001642540"/>
    </source>
</evidence>
<dbReference type="EMBL" id="CAXLJM020000045">
    <property type="protein sequence ID" value="CAL8110550.1"/>
    <property type="molecule type" value="Genomic_DNA"/>
</dbReference>
<dbReference type="Proteomes" id="UP001642540">
    <property type="component" value="Unassembled WGS sequence"/>
</dbReference>
<reference evidence="1 2" key="1">
    <citation type="submission" date="2024-08" db="EMBL/GenBank/DDBJ databases">
        <authorList>
            <person name="Cucini C."/>
            <person name="Frati F."/>
        </authorList>
    </citation>
    <scope>NUCLEOTIDE SEQUENCE [LARGE SCALE GENOMIC DNA]</scope>
</reference>
<keyword evidence="2" id="KW-1185">Reference proteome</keyword>
<name>A0ABP1QR56_9HEXA</name>